<protein>
    <recommendedName>
        <fullName evidence="1">F-box domain-containing protein</fullName>
    </recommendedName>
</protein>
<feature type="domain" description="F-box" evidence="1">
    <location>
        <begin position="1"/>
        <end position="43"/>
    </location>
</feature>
<dbReference type="EMBL" id="VCHE01000126">
    <property type="protein sequence ID" value="KAB2570694.1"/>
    <property type="molecule type" value="Genomic_DNA"/>
</dbReference>
<dbReference type="SUPFAM" id="SSF81383">
    <property type="entry name" value="F-box domain"/>
    <property type="match status" value="1"/>
</dbReference>
<dbReference type="InterPro" id="IPR036047">
    <property type="entry name" value="F-box-like_dom_sf"/>
</dbReference>
<evidence type="ECO:0000259" key="1">
    <source>
        <dbReference type="PROSITE" id="PS50181"/>
    </source>
</evidence>
<comment type="caution">
    <text evidence="2">The sequence shown here is derived from an EMBL/GenBank/DDBJ whole genome shotgun (WGS) entry which is preliminary data.</text>
</comment>
<dbReference type="InterPro" id="IPR001810">
    <property type="entry name" value="F-box_dom"/>
</dbReference>
<dbReference type="Proteomes" id="UP000325902">
    <property type="component" value="Unassembled WGS sequence"/>
</dbReference>
<proteinExistence type="predicted"/>
<dbReference type="PROSITE" id="PS50181">
    <property type="entry name" value="FBOX"/>
    <property type="match status" value="1"/>
</dbReference>
<dbReference type="AlphaFoldDB" id="A0A5N5CZT4"/>
<evidence type="ECO:0000313" key="3">
    <source>
        <dbReference type="Proteomes" id="UP000325902"/>
    </source>
</evidence>
<dbReference type="OrthoDB" id="5985073at2759"/>
<sequence>MNKLPAELLDNVVAYIPDSKLARYSTVSRNWKVQIEARTFSKLTVRSEHIEKFMATVTGSRRRVLRDLCFHIELITLDVEINTMMVSQGVHDLFHALSTWSAGSDLRVIVDAALERELKKGWTLDPIVDLTSINDVPIVPVIRNFRFRNPVISDSNWLALALRLPNLEEVSVVIDEERRQDVAQHRQSRYKLAVGLNELNTDNLVHFYLHSRSFGWTRTFRPTANVLQPDRVDRLSLALNRIMRSPCLNSFKISGDVPISPALFDLPDGINTHFPFLEVVELDIAPCAPDGTRYFHGYPPVGVGEEEVSTTNYADNDYMMQRLSMQEESAHQFRWVAAAEALRPLVFAAARAVAHHHMPCLDGFQLRAYPLFNPADGEPTQGLIQYVAPGVSSPLIYGYPPCWSGADKDPSCVALRTNIDMPGFAGDLEIAEAWMGVRKGGVLEWKWPEFPVEQE</sequence>
<accession>A0A5N5CZT4</accession>
<evidence type="ECO:0000313" key="2">
    <source>
        <dbReference type="EMBL" id="KAB2570694.1"/>
    </source>
</evidence>
<keyword evidence="3" id="KW-1185">Reference proteome</keyword>
<name>A0A5N5CZT4_9PEZI</name>
<gene>
    <name evidence="2" type="ORF">DBV05_g10660</name>
</gene>
<reference evidence="2 3" key="1">
    <citation type="journal article" date="2019" name="Sci. Rep.">
        <title>A multi-omics analysis of the grapevine pathogen Lasiodiplodia theobromae reveals that temperature affects the expression of virulence- and pathogenicity-related genes.</title>
        <authorList>
            <person name="Felix C."/>
            <person name="Meneses R."/>
            <person name="Goncalves M.F.M."/>
            <person name="Tilleman L."/>
            <person name="Duarte A.S."/>
            <person name="Jorrin-Novo J.V."/>
            <person name="Van de Peer Y."/>
            <person name="Deforce D."/>
            <person name="Van Nieuwerburgh F."/>
            <person name="Esteves A.C."/>
            <person name="Alves A."/>
        </authorList>
    </citation>
    <scope>NUCLEOTIDE SEQUENCE [LARGE SCALE GENOMIC DNA]</scope>
    <source>
        <strain evidence="2 3">LA-SOL3</strain>
    </source>
</reference>
<organism evidence="2 3">
    <name type="scientific">Lasiodiplodia theobromae</name>
    <dbReference type="NCBI Taxonomy" id="45133"/>
    <lineage>
        <taxon>Eukaryota</taxon>
        <taxon>Fungi</taxon>
        <taxon>Dikarya</taxon>
        <taxon>Ascomycota</taxon>
        <taxon>Pezizomycotina</taxon>
        <taxon>Dothideomycetes</taxon>
        <taxon>Dothideomycetes incertae sedis</taxon>
        <taxon>Botryosphaeriales</taxon>
        <taxon>Botryosphaeriaceae</taxon>
        <taxon>Lasiodiplodia</taxon>
    </lineage>
</organism>